<evidence type="ECO:0000256" key="2">
    <source>
        <dbReference type="ARBA" id="ARBA00022448"/>
    </source>
</evidence>
<dbReference type="PANTHER" id="PTHR30061">
    <property type="entry name" value="MALTOSE-BINDING PERIPLASMIC PROTEIN"/>
    <property type="match status" value="1"/>
</dbReference>
<reference evidence="6 7" key="1">
    <citation type="journal article" date="2020" name="Biotechnol. Biofuels">
        <title>New insights from the biogas microbiome by comprehensive genome-resolved metagenomics of nearly 1600 species originating from multiple anaerobic digesters.</title>
        <authorList>
            <person name="Campanaro S."/>
            <person name="Treu L."/>
            <person name="Rodriguez-R L.M."/>
            <person name="Kovalovszki A."/>
            <person name="Ziels R.M."/>
            <person name="Maus I."/>
            <person name="Zhu X."/>
            <person name="Kougias P.G."/>
            <person name="Basile A."/>
            <person name="Luo G."/>
            <person name="Schluter A."/>
            <person name="Konstantinidis K.T."/>
            <person name="Angelidaki I."/>
        </authorList>
    </citation>
    <scope>NUCLEOTIDE SEQUENCE [LARGE SCALE GENOMIC DNA]</scope>
    <source>
        <strain evidence="6">AS06rmzACSIP_65</strain>
    </source>
</reference>
<dbReference type="Pfam" id="PF01547">
    <property type="entry name" value="SBP_bac_1"/>
    <property type="match status" value="1"/>
</dbReference>
<comment type="caution">
    <text evidence="6">The sequence shown here is derived from an EMBL/GenBank/DDBJ whole genome shotgun (WGS) entry which is preliminary data.</text>
</comment>
<keyword evidence="5" id="KW-0812">Transmembrane</keyword>
<evidence type="ECO:0000256" key="5">
    <source>
        <dbReference type="SAM" id="Phobius"/>
    </source>
</evidence>
<dbReference type="InterPro" id="IPR006059">
    <property type="entry name" value="SBP"/>
</dbReference>
<feature type="transmembrane region" description="Helical" evidence="5">
    <location>
        <begin position="12"/>
        <end position="35"/>
    </location>
</feature>
<keyword evidence="4" id="KW-0175">Coiled coil</keyword>
<organism evidence="6 7">
    <name type="scientific">Candidatus Dojkabacteria bacterium</name>
    <dbReference type="NCBI Taxonomy" id="2099670"/>
    <lineage>
        <taxon>Bacteria</taxon>
        <taxon>Candidatus Dojkabacteria</taxon>
    </lineage>
</organism>
<evidence type="ECO:0000256" key="4">
    <source>
        <dbReference type="SAM" id="Coils"/>
    </source>
</evidence>
<evidence type="ECO:0000256" key="1">
    <source>
        <dbReference type="ARBA" id="ARBA00008520"/>
    </source>
</evidence>
<feature type="coiled-coil region" evidence="4">
    <location>
        <begin position="421"/>
        <end position="455"/>
    </location>
</feature>
<dbReference type="Gene3D" id="3.40.190.10">
    <property type="entry name" value="Periplasmic binding protein-like II"/>
    <property type="match status" value="1"/>
</dbReference>
<dbReference type="GO" id="GO:1901982">
    <property type="term" value="F:maltose binding"/>
    <property type="evidence" value="ECO:0007669"/>
    <property type="project" value="TreeGrafter"/>
</dbReference>
<protein>
    <submittedName>
        <fullName evidence="6">Extracellular solute-binding protein</fullName>
    </submittedName>
</protein>
<dbReference type="GO" id="GO:0055052">
    <property type="term" value="C:ATP-binding cassette (ABC) transporter complex, substrate-binding subunit-containing"/>
    <property type="evidence" value="ECO:0007669"/>
    <property type="project" value="TreeGrafter"/>
</dbReference>
<dbReference type="AlphaFoldDB" id="A0A847D124"/>
<dbReference type="SUPFAM" id="SSF53850">
    <property type="entry name" value="Periplasmic binding protein-like II"/>
    <property type="match status" value="1"/>
</dbReference>
<evidence type="ECO:0000313" key="6">
    <source>
        <dbReference type="EMBL" id="NLD25130.1"/>
    </source>
</evidence>
<name>A0A847D124_9BACT</name>
<dbReference type="GO" id="GO:0015768">
    <property type="term" value="P:maltose transport"/>
    <property type="evidence" value="ECO:0007669"/>
    <property type="project" value="TreeGrafter"/>
</dbReference>
<sequence length="458" mass="51595">MNIQDILKDKKKLPLLIAGVALLLIILMVIILLLASKEKDSPGTKEGNNGTTTEEKELVYWGLWESKEVMEEIIDEFEANHPGVTIKYSMQTFKDYESRLYSRLQQTATTSEPAPDVFRIHNTWLPKFESMLSKLPENIMSRKDFSEKFYPTALSDFTGKDETSLYAIPLEIDGLMVFYNKQLLAKQDVQEPPTDWDSFLSLARKLTKKDSSGRITQSGLALGTSKNIQHSSEILLFLLLQEQADLIDSTRTKFSLNNSKAISVFTAYTNFATGNNAIWSSSLKNDLSMFYSGNLAMMIAPSWRAFDIMQSASTIEFGTAPLPQLVANPEKIYYSTYWGEAVNKKSSNTQLAWEFVKFLSEKEQQLKMYSNASTIGQRAFGEPYSLTELNSEMKGKAYVDAIAVMAPYMKSVQLGEEGYVRAALEEAVTQILENNQSVENALREAEKTINTKLAQSNK</sequence>
<dbReference type="EMBL" id="JAAZBX010000002">
    <property type="protein sequence ID" value="NLD25130.1"/>
    <property type="molecule type" value="Genomic_DNA"/>
</dbReference>
<comment type="similarity">
    <text evidence="1">Belongs to the bacterial solute-binding protein 1 family.</text>
</comment>
<keyword evidence="5" id="KW-0472">Membrane</keyword>
<dbReference type="Proteomes" id="UP000545876">
    <property type="component" value="Unassembled WGS sequence"/>
</dbReference>
<evidence type="ECO:0000256" key="3">
    <source>
        <dbReference type="ARBA" id="ARBA00022729"/>
    </source>
</evidence>
<proteinExistence type="inferred from homology"/>
<dbReference type="GO" id="GO:0042956">
    <property type="term" value="P:maltodextrin transmembrane transport"/>
    <property type="evidence" value="ECO:0007669"/>
    <property type="project" value="TreeGrafter"/>
</dbReference>
<keyword evidence="5" id="KW-1133">Transmembrane helix</keyword>
<keyword evidence="3" id="KW-0732">Signal</keyword>
<gene>
    <name evidence="6" type="ORF">GX656_00610</name>
</gene>
<evidence type="ECO:0000313" key="7">
    <source>
        <dbReference type="Proteomes" id="UP000545876"/>
    </source>
</evidence>
<accession>A0A847D124</accession>
<dbReference type="PANTHER" id="PTHR30061:SF50">
    <property type="entry name" value="MALTOSE_MALTODEXTRIN-BINDING PERIPLASMIC PROTEIN"/>
    <property type="match status" value="1"/>
</dbReference>
<keyword evidence="2" id="KW-0813">Transport</keyword>